<dbReference type="GO" id="GO:0008046">
    <property type="term" value="F:axon guidance receptor activity"/>
    <property type="evidence" value="ECO:0007669"/>
    <property type="project" value="TreeGrafter"/>
</dbReference>
<reference evidence="6" key="1">
    <citation type="submission" date="2022-01" db="EMBL/GenBank/DDBJ databases">
        <authorList>
            <person name="King R."/>
        </authorList>
    </citation>
    <scope>NUCLEOTIDE SEQUENCE</scope>
</reference>
<dbReference type="InterPro" id="IPR003598">
    <property type="entry name" value="Ig_sub2"/>
</dbReference>
<gene>
    <name evidence="6" type="ORF">CHIRRI_LOCUS10421</name>
</gene>
<dbReference type="GO" id="GO:0043025">
    <property type="term" value="C:neuronal cell body"/>
    <property type="evidence" value="ECO:0007669"/>
    <property type="project" value="TreeGrafter"/>
</dbReference>
<dbReference type="EMBL" id="OU895879">
    <property type="protein sequence ID" value="CAG9807575.1"/>
    <property type="molecule type" value="Genomic_DNA"/>
</dbReference>
<dbReference type="FunFam" id="2.60.40.10:FF:001233">
    <property type="entry name" value="Uncharacterized protein, isoform B"/>
    <property type="match status" value="1"/>
</dbReference>
<evidence type="ECO:0000313" key="7">
    <source>
        <dbReference type="Proteomes" id="UP001153620"/>
    </source>
</evidence>
<dbReference type="PANTHER" id="PTHR45080:SF5">
    <property type="entry name" value="PROTEIN TURTLE-LIKE PROTEIN"/>
    <property type="match status" value="1"/>
</dbReference>
<dbReference type="GO" id="GO:0005886">
    <property type="term" value="C:plasma membrane"/>
    <property type="evidence" value="ECO:0007669"/>
    <property type="project" value="TreeGrafter"/>
</dbReference>
<dbReference type="InterPro" id="IPR036179">
    <property type="entry name" value="Ig-like_dom_sf"/>
</dbReference>
<name>A0A9N9S2B3_9DIPT</name>
<dbReference type="OrthoDB" id="6159398at2759"/>
<dbReference type="Proteomes" id="UP001153620">
    <property type="component" value="Chromosome 3"/>
</dbReference>
<dbReference type="InterPro" id="IPR050958">
    <property type="entry name" value="Cell_Adh-Cytoskel_Orgn"/>
</dbReference>
<dbReference type="GO" id="GO:0007156">
    <property type="term" value="P:homophilic cell adhesion via plasma membrane adhesion molecules"/>
    <property type="evidence" value="ECO:0007669"/>
    <property type="project" value="TreeGrafter"/>
</dbReference>
<dbReference type="InterPro" id="IPR013098">
    <property type="entry name" value="Ig_I-set"/>
</dbReference>
<dbReference type="GO" id="GO:0030424">
    <property type="term" value="C:axon"/>
    <property type="evidence" value="ECO:0007669"/>
    <property type="project" value="TreeGrafter"/>
</dbReference>
<sequence length="563" mass="63644">MKQKQTMRNIIKWILVFLNTFVVKELGAIPTYQDNHLEDDRFSPGFLTIGQKYSYAIGSTVILPCKINDTDRNIQYVLAWKRGNAVLTAGSVKVTMNPRIRLIPVHELPEISSTSMTSHKSPTGYNLELRDVRVTDAGDYACQIGTLEPQEIIHKLEVLVPPKIDFISPSGGRLDVAKGSPIRLECRGSGNPTPKIYWSRKNNVMPNGEANVTGNTFEIPHADRHSAGHYRCSADNRVGAADMREIFVNVLFAPEIEVDRAFIHTGVGYEAQLTCLVHSEPPSNVIWYKDTTQLGTTEQHSQQTRGNKHSLIIRNVTYMDLGNYTCQASNNLGKDRSSLTLSGIPTVCYFDSKTISDYRDRYNISWSVQSFSPIREYRLFYRKQTPKSYMMTHQIQQHLDKSFENTVSGNSGSSSHHYVPPYSTGLSDQWENVVIPENFPEYYPSSASSFNLNDYRYNNHMVNTHHHMSYLIKNLSPNTNYEARVQARNDHGWNKLSNVFHFSTRSEDMELEASHTPTVLRSAGLLDKGWLSSGSESSTNKLINICSALLCILLASFLQHTTN</sequence>
<dbReference type="Pfam" id="PF00041">
    <property type="entry name" value="fn3"/>
    <property type="match status" value="1"/>
</dbReference>
<evidence type="ECO:0000256" key="1">
    <source>
        <dbReference type="ARBA" id="ARBA00022737"/>
    </source>
</evidence>
<dbReference type="SUPFAM" id="SSF48726">
    <property type="entry name" value="Immunoglobulin"/>
    <property type="match status" value="3"/>
</dbReference>
<dbReference type="Pfam" id="PF07679">
    <property type="entry name" value="I-set"/>
    <property type="match status" value="1"/>
</dbReference>
<dbReference type="Pfam" id="PF13927">
    <property type="entry name" value="Ig_3"/>
    <property type="match status" value="1"/>
</dbReference>
<keyword evidence="2" id="KW-0393">Immunoglobulin domain</keyword>
<proteinExistence type="predicted"/>
<dbReference type="InterPro" id="IPR036116">
    <property type="entry name" value="FN3_sf"/>
</dbReference>
<evidence type="ECO:0000256" key="3">
    <source>
        <dbReference type="SAM" id="SignalP"/>
    </source>
</evidence>
<dbReference type="GO" id="GO:0050808">
    <property type="term" value="P:synapse organization"/>
    <property type="evidence" value="ECO:0007669"/>
    <property type="project" value="TreeGrafter"/>
</dbReference>
<dbReference type="PROSITE" id="PS50835">
    <property type="entry name" value="IG_LIKE"/>
    <property type="match status" value="3"/>
</dbReference>
<evidence type="ECO:0008006" key="8">
    <source>
        <dbReference type="Google" id="ProtNLM"/>
    </source>
</evidence>
<dbReference type="Gene3D" id="2.60.40.10">
    <property type="entry name" value="Immunoglobulins"/>
    <property type="match status" value="4"/>
</dbReference>
<keyword evidence="1" id="KW-0677">Repeat</keyword>
<feature type="domain" description="Ig-like" evidence="4">
    <location>
        <begin position="162"/>
        <end position="249"/>
    </location>
</feature>
<keyword evidence="3" id="KW-0732">Signal</keyword>
<dbReference type="AlphaFoldDB" id="A0A9N9S2B3"/>
<dbReference type="InterPro" id="IPR003961">
    <property type="entry name" value="FN3_dom"/>
</dbReference>
<dbReference type="CDD" id="cd00063">
    <property type="entry name" value="FN3"/>
    <property type="match status" value="1"/>
</dbReference>
<dbReference type="SUPFAM" id="SSF49265">
    <property type="entry name" value="Fibronectin type III"/>
    <property type="match status" value="1"/>
</dbReference>
<dbReference type="SMART" id="SM00409">
    <property type="entry name" value="IG"/>
    <property type="match status" value="3"/>
</dbReference>
<evidence type="ECO:0000313" key="6">
    <source>
        <dbReference type="EMBL" id="CAG9807575.1"/>
    </source>
</evidence>
<feature type="domain" description="Ig-like" evidence="4">
    <location>
        <begin position="254"/>
        <end position="342"/>
    </location>
</feature>
<dbReference type="SMART" id="SM00408">
    <property type="entry name" value="IGc2"/>
    <property type="match status" value="3"/>
</dbReference>
<protein>
    <recommendedName>
        <fullName evidence="8">Lachesin</fullName>
    </recommendedName>
</protein>
<dbReference type="InterPro" id="IPR007110">
    <property type="entry name" value="Ig-like_dom"/>
</dbReference>
<evidence type="ECO:0000259" key="5">
    <source>
        <dbReference type="PROSITE" id="PS50853"/>
    </source>
</evidence>
<feature type="chain" id="PRO_5040219582" description="Lachesin" evidence="3">
    <location>
        <begin position="29"/>
        <end position="563"/>
    </location>
</feature>
<feature type="domain" description="Fibronectin type-III" evidence="5">
    <location>
        <begin position="412"/>
        <end position="507"/>
    </location>
</feature>
<dbReference type="CDD" id="cd00096">
    <property type="entry name" value="Ig"/>
    <property type="match status" value="1"/>
</dbReference>
<feature type="signal peptide" evidence="3">
    <location>
        <begin position="1"/>
        <end position="28"/>
    </location>
</feature>
<feature type="domain" description="Ig-like" evidence="4">
    <location>
        <begin position="44"/>
        <end position="153"/>
    </location>
</feature>
<accession>A0A9N9S2B3</accession>
<keyword evidence="7" id="KW-1185">Reference proteome</keyword>
<dbReference type="FunFam" id="2.60.40.10:FF:000877">
    <property type="entry name" value="CLUMA_CG002357, isoform A"/>
    <property type="match status" value="1"/>
</dbReference>
<evidence type="ECO:0000259" key="4">
    <source>
        <dbReference type="PROSITE" id="PS50835"/>
    </source>
</evidence>
<organism evidence="6 7">
    <name type="scientific">Chironomus riparius</name>
    <dbReference type="NCBI Taxonomy" id="315576"/>
    <lineage>
        <taxon>Eukaryota</taxon>
        <taxon>Metazoa</taxon>
        <taxon>Ecdysozoa</taxon>
        <taxon>Arthropoda</taxon>
        <taxon>Hexapoda</taxon>
        <taxon>Insecta</taxon>
        <taxon>Pterygota</taxon>
        <taxon>Neoptera</taxon>
        <taxon>Endopterygota</taxon>
        <taxon>Diptera</taxon>
        <taxon>Nematocera</taxon>
        <taxon>Chironomoidea</taxon>
        <taxon>Chironomidae</taxon>
        <taxon>Chironominae</taxon>
        <taxon>Chironomus</taxon>
    </lineage>
</organism>
<evidence type="ECO:0000256" key="2">
    <source>
        <dbReference type="ARBA" id="ARBA00023319"/>
    </source>
</evidence>
<dbReference type="PANTHER" id="PTHR45080">
    <property type="entry name" value="CONTACTIN 5"/>
    <property type="match status" value="1"/>
</dbReference>
<dbReference type="PROSITE" id="PS50853">
    <property type="entry name" value="FN3"/>
    <property type="match status" value="1"/>
</dbReference>
<dbReference type="InterPro" id="IPR003599">
    <property type="entry name" value="Ig_sub"/>
</dbReference>
<dbReference type="InterPro" id="IPR013783">
    <property type="entry name" value="Ig-like_fold"/>
</dbReference>
<reference evidence="6" key="2">
    <citation type="submission" date="2022-10" db="EMBL/GenBank/DDBJ databases">
        <authorList>
            <consortium name="ENA_rothamsted_submissions"/>
            <consortium name="culmorum"/>
            <person name="King R."/>
        </authorList>
    </citation>
    <scope>NUCLEOTIDE SEQUENCE</scope>
</reference>